<dbReference type="GO" id="GO:0016787">
    <property type="term" value="F:hydrolase activity"/>
    <property type="evidence" value="ECO:0007669"/>
    <property type="project" value="UniProtKB-KW"/>
</dbReference>
<feature type="coiled-coil region" evidence="2">
    <location>
        <begin position="248"/>
        <end position="275"/>
    </location>
</feature>
<dbReference type="AlphaFoldDB" id="A0A4Y7SFS9"/>
<name>A0A4Y7SFS9_COPMI</name>
<dbReference type="OrthoDB" id="8954335at2759"/>
<feature type="domain" description="AIG1-type G" evidence="3">
    <location>
        <begin position="22"/>
        <end position="164"/>
    </location>
</feature>
<accession>A0A4Y7SFS9</accession>
<keyword evidence="5" id="KW-1185">Reference proteome</keyword>
<protein>
    <submittedName>
        <fullName evidence="4">P-loop containing nucleoside triphosphate hydrolase protein</fullName>
    </submittedName>
</protein>
<organism evidence="4 5">
    <name type="scientific">Coprinellus micaceus</name>
    <name type="common">Glistening ink-cap mushroom</name>
    <name type="synonym">Coprinus micaceus</name>
    <dbReference type="NCBI Taxonomy" id="71717"/>
    <lineage>
        <taxon>Eukaryota</taxon>
        <taxon>Fungi</taxon>
        <taxon>Dikarya</taxon>
        <taxon>Basidiomycota</taxon>
        <taxon>Agaricomycotina</taxon>
        <taxon>Agaricomycetes</taxon>
        <taxon>Agaricomycetidae</taxon>
        <taxon>Agaricales</taxon>
        <taxon>Agaricineae</taxon>
        <taxon>Psathyrellaceae</taxon>
        <taxon>Coprinellus</taxon>
    </lineage>
</organism>
<dbReference type="Proteomes" id="UP000298030">
    <property type="component" value="Unassembled WGS sequence"/>
</dbReference>
<evidence type="ECO:0000256" key="2">
    <source>
        <dbReference type="SAM" id="Coils"/>
    </source>
</evidence>
<gene>
    <name evidence="4" type="ORF">FA13DRAFT_1672354</name>
</gene>
<evidence type="ECO:0000313" key="5">
    <source>
        <dbReference type="Proteomes" id="UP000298030"/>
    </source>
</evidence>
<keyword evidence="1" id="KW-0547">Nucleotide-binding</keyword>
<keyword evidence="4" id="KW-0378">Hydrolase</keyword>
<evidence type="ECO:0000313" key="4">
    <source>
        <dbReference type="EMBL" id="TEB20519.1"/>
    </source>
</evidence>
<sequence length="323" mass="36127">MAHSRPRDPVLEGGQNTDLVIPVMGPTKAGKSSFVNQLLGSHLCEVGGKLASCTSLVTGYVPPQPPDNLTTVLGGRRIVFVDTPGFDDTHIGDEEILSRISDWLTGSYRKGMHVSGVIYLHDISRDGFTESLSRNLTMMSKLCGEGAMDQVAIVTTKWDRLQDVKEGDGKVEELRKDFWSKILADGARDFRVQPPDNMAYFSAYHRDPWGIVRDLLLTANARDAQDVILQIQHEIVDRKLLLPQTEAGKELQMSLANLLKKAKDLRRRIKEDKRVGTESSARSLEMLEMRQEEISKIIDQLKTLKGPGLVSRARRLFQLFSNS</sequence>
<comment type="caution">
    <text evidence="4">The sequence shown here is derived from an EMBL/GenBank/DDBJ whole genome shotgun (WGS) entry which is preliminary data.</text>
</comment>
<reference evidence="4 5" key="1">
    <citation type="journal article" date="2019" name="Nat. Ecol. Evol.">
        <title>Megaphylogeny resolves global patterns of mushroom evolution.</title>
        <authorList>
            <person name="Varga T."/>
            <person name="Krizsan K."/>
            <person name="Foldi C."/>
            <person name="Dima B."/>
            <person name="Sanchez-Garcia M."/>
            <person name="Sanchez-Ramirez S."/>
            <person name="Szollosi G.J."/>
            <person name="Szarkandi J.G."/>
            <person name="Papp V."/>
            <person name="Albert L."/>
            <person name="Andreopoulos W."/>
            <person name="Angelini C."/>
            <person name="Antonin V."/>
            <person name="Barry K.W."/>
            <person name="Bougher N.L."/>
            <person name="Buchanan P."/>
            <person name="Buyck B."/>
            <person name="Bense V."/>
            <person name="Catcheside P."/>
            <person name="Chovatia M."/>
            <person name="Cooper J."/>
            <person name="Damon W."/>
            <person name="Desjardin D."/>
            <person name="Finy P."/>
            <person name="Geml J."/>
            <person name="Haridas S."/>
            <person name="Hughes K."/>
            <person name="Justo A."/>
            <person name="Karasinski D."/>
            <person name="Kautmanova I."/>
            <person name="Kiss B."/>
            <person name="Kocsube S."/>
            <person name="Kotiranta H."/>
            <person name="LaButti K.M."/>
            <person name="Lechner B.E."/>
            <person name="Liimatainen K."/>
            <person name="Lipzen A."/>
            <person name="Lukacs Z."/>
            <person name="Mihaltcheva S."/>
            <person name="Morgado L.N."/>
            <person name="Niskanen T."/>
            <person name="Noordeloos M.E."/>
            <person name="Ohm R.A."/>
            <person name="Ortiz-Santana B."/>
            <person name="Ovrebo C."/>
            <person name="Racz N."/>
            <person name="Riley R."/>
            <person name="Savchenko A."/>
            <person name="Shiryaev A."/>
            <person name="Soop K."/>
            <person name="Spirin V."/>
            <person name="Szebenyi C."/>
            <person name="Tomsovsky M."/>
            <person name="Tulloss R.E."/>
            <person name="Uehling J."/>
            <person name="Grigoriev I.V."/>
            <person name="Vagvolgyi C."/>
            <person name="Papp T."/>
            <person name="Martin F.M."/>
            <person name="Miettinen O."/>
            <person name="Hibbett D.S."/>
            <person name="Nagy L.G."/>
        </authorList>
    </citation>
    <scope>NUCLEOTIDE SEQUENCE [LARGE SCALE GENOMIC DNA]</scope>
    <source>
        <strain evidence="4 5">FP101781</strain>
    </source>
</reference>
<proteinExistence type="predicted"/>
<dbReference type="SUPFAM" id="SSF52540">
    <property type="entry name" value="P-loop containing nucleoside triphosphate hydrolases"/>
    <property type="match status" value="1"/>
</dbReference>
<dbReference type="EMBL" id="QPFP01000137">
    <property type="protein sequence ID" value="TEB20519.1"/>
    <property type="molecule type" value="Genomic_DNA"/>
</dbReference>
<evidence type="ECO:0000256" key="1">
    <source>
        <dbReference type="ARBA" id="ARBA00022741"/>
    </source>
</evidence>
<dbReference type="Pfam" id="PF04548">
    <property type="entry name" value="AIG1"/>
    <property type="match status" value="1"/>
</dbReference>
<dbReference type="InterPro" id="IPR027417">
    <property type="entry name" value="P-loop_NTPase"/>
</dbReference>
<evidence type="ECO:0000259" key="3">
    <source>
        <dbReference type="Pfam" id="PF04548"/>
    </source>
</evidence>
<dbReference type="GO" id="GO:0005525">
    <property type="term" value="F:GTP binding"/>
    <property type="evidence" value="ECO:0007669"/>
    <property type="project" value="InterPro"/>
</dbReference>
<dbReference type="Gene3D" id="3.40.50.300">
    <property type="entry name" value="P-loop containing nucleotide triphosphate hydrolases"/>
    <property type="match status" value="1"/>
</dbReference>
<dbReference type="CDD" id="cd00882">
    <property type="entry name" value="Ras_like_GTPase"/>
    <property type="match status" value="1"/>
</dbReference>
<dbReference type="InterPro" id="IPR006703">
    <property type="entry name" value="G_AIG1"/>
</dbReference>
<keyword evidence="2" id="KW-0175">Coiled coil</keyword>